<name>A0A8J4H6Y0_9BACL</name>
<proteinExistence type="predicted"/>
<organism evidence="1 2">
    <name type="scientific">Xylanibacillus composti</name>
    <dbReference type="NCBI Taxonomy" id="1572762"/>
    <lineage>
        <taxon>Bacteria</taxon>
        <taxon>Bacillati</taxon>
        <taxon>Bacillota</taxon>
        <taxon>Bacilli</taxon>
        <taxon>Bacillales</taxon>
        <taxon>Paenibacillaceae</taxon>
        <taxon>Xylanibacillus</taxon>
    </lineage>
</organism>
<keyword evidence="2" id="KW-1185">Reference proteome</keyword>
<reference evidence="1" key="1">
    <citation type="submission" date="2021-04" db="EMBL/GenBank/DDBJ databases">
        <title>Draft genome sequence of Xylanibacillus composti strain K13.</title>
        <authorList>
            <person name="Uke A."/>
            <person name="Chhe C."/>
            <person name="Baramee S."/>
            <person name="Kosugi A."/>
        </authorList>
    </citation>
    <scope>NUCLEOTIDE SEQUENCE</scope>
    <source>
        <strain evidence="1">K13</strain>
    </source>
</reference>
<dbReference type="Gene3D" id="3.40.50.300">
    <property type="entry name" value="P-loop containing nucleotide triphosphate hydrolases"/>
    <property type="match status" value="1"/>
</dbReference>
<accession>A0A8J4H6Y0</accession>
<dbReference type="SUPFAM" id="SSF52540">
    <property type="entry name" value="P-loop containing nucleoside triphosphate hydrolases"/>
    <property type="match status" value="1"/>
</dbReference>
<dbReference type="EMBL" id="BOVK01000067">
    <property type="protein sequence ID" value="GIQ71021.1"/>
    <property type="molecule type" value="Genomic_DNA"/>
</dbReference>
<evidence type="ECO:0000313" key="2">
    <source>
        <dbReference type="Proteomes" id="UP000677918"/>
    </source>
</evidence>
<protein>
    <submittedName>
        <fullName evidence="1">Uncharacterized protein</fullName>
    </submittedName>
</protein>
<dbReference type="RefSeq" id="WP_213413828.1">
    <property type="nucleotide sequence ID" value="NZ_BOVK01000067.1"/>
</dbReference>
<dbReference type="InterPro" id="IPR027417">
    <property type="entry name" value="P-loop_NTPase"/>
</dbReference>
<sequence length="271" mass="30473">MNPIIAFCGTTPNIGTTLVSFAAAWQAAERSDLNIAYLCLNLKSSKLHRYLKRDHAEQTLDHLTPSLKARTLSSEGLRAFGCRMSQLPKLWFLFGNREREQAEFYAPEDIQLLLELAASYFDLTFVEVNAYWDNAATVCALKQAHHRYMVTTPNLTHFQEDLGRWQGKLASWLELTDDQFQLIVTQCPQKGEAYSISKIEKETGLAVAGHVPWLPDVDERLNAGELAGMASGCRPLRKAVEPLALQILRRNGYEPEAPAQAGWLRRLLPSS</sequence>
<dbReference type="Proteomes" id="UP000677918">
    <property type="component" value="Unassembled WGS sequence"/>
</dbReference>
<gene>
    <name evidence="1" type="ORF">XYCOK13_38450</name>
</gene>
<comment type="caution">
    <text evidence="1">The sequence shown here is derived from an EMBL/GenBank/DDBJ whole genome shotgun (WGS) entry which is preliminary data.</text>
</comment>
<evidence type="ECO:0000313" key="1">
    <source>
        <dbReference type="EMBL" id="GIQ71021.1"/>
    </source>
</evidence>
<dbReference type="AlphaFoldDB" id="A0A8J4H6Y0"/>